<dbReference type="Proteomes" id="UP000606935">
    <property type="component" value="Unassembled WGS sequence"/>
</dbReference>
<gene>
    <name evidence="1" type="ORF">GCM10010982_04440</name>
</gene>
<sequence length="294" mass="33294">MRCAFFSLSAGLISSYLLGQDMTTEPHFIWAVNDAPPFHILQGKYQGQGFCDVLTQQLQDSLSGHHEVMYLPPARIAKLREQGAPLCFPCMIKRADTLDTTYSHATLYYEPHQLFTSPDAAAQLQAKHGRPISLTTLLQDPEFSFVRPLGRQYGEHLQPLLNNYADKDKRHIQLAGEAPTMTMLRLVTAKKLDYSLDYPVIGRYFELTTRLPLAYLPIAENRHSAIIGAVGCSNSEWGEKAIGRINEALPSVLRSAAYLHNLEFWFADASPEFWHQYQRRVLSQSPEQQIKISN</sequence>
<proteinExistence type="predicted"/>
<reference evidence="1" key="1">
    <citation type="journal article" date="2014" name="Int. J. Syst. Evol. Microbiol.">
        <title>Complete genome sequence of Corynebacterium casei LMG S-19264T (=DSM 44701T), isolated from a smear-ripened cheese.</title>
        <authorList>
            <consortium name="US DOE Joint Genome Institute (JGI-PGF)"/>
            <person name="Walter F."/>
            <person name="Albersmeier A."/>
            <person name="Kalinowski J."/>
            <person name="Ruckert C."/>
        </authorList>
    </citation>
    <scope>NUCLEOTIDE SEQUENCE</scope>
    <source>
        <strain evidence="1">CGMCC 1.7086</strain>
    </source>
</reference>
<evidence type="ECO:0000313" key="1">
    <source>
        <dbReference type="EMBL" id="GGO64607.1"/>
    </source>
</evidence>
<dbReference type="EMBL" id="BMLS01000001">
    <property type="protein sequence ID" value="GGO64607.1"/>
    <property type="molecule type" value="Genomic_DNA"/>
</dbReference>
<comment type="caution">
    <text evidence="1">The sequence shown here is derived from an EMBL/GenBank/DDBJ whole genome shotgun (WGS) entry which is preliminary data.</text>
</comment>
<organism evidence="1 2">
    <name type="scientific">Bowmanella pacifica</name>
    <dbReference type="NCBI Taxonomy" id="502051"/>
    <lineage>
        <taxon>Bacteria</taxon>
        <taxon>Pseudomonadati</taxon>
        <taxon>Pseudomonadota</taxon>
        <taxon>Gammaproteobacteria</taxon>
        <taxon>Alteromonadales</taxon>
        <taxon>Alteromonadaceae</taxon>
        <taxon>Bowmanella</taxon>
    </lineage>
</organism>
<evidence type="ECO:0008006" key="3">
    <source>
        <dbReference type="Google" id="ProtNLM"/>
    </source>
</evidence>
<dbReference type="AlphaFoldDB" id="A0A918DGD8"/>
<dbReference type="RefSeq" id="WP_188689662.1">
    <property type="nucleotide sequence ID" value="NZ_BMLS01000001.1"/>
</dbReference>
<evidence type="ECO:0000313" key="2">
    <source>
        <dbReference type="Proteomes" id="UP000606935"/>
    </source>
</evidence>
<keyword evidence="2" id="KW-1185">Reference proteome</keyword>
<protein>
    <recommendedName>
        <fullName evidence="3">TIGR02285 family protein</fullName>
    </recommendedName>
</protein>
<reference evidence="1" key="2">
    <citation type="submission" date="2020-09" db="EMBL/GenBank/DDBJ databases">
        <authorList>
            <person name="Sun Q."/>
            <person name="Zhou Y."/>
        </authorList>
    </citation>
    <scope>NUCLEOTIDE SEQUENCE</scope>
    <source>
        <strain evidence="1">CGMCC 1.7086</strain>
    </source>
</reference>
<accession>A0A918DGD8</accession>
<name>A0A918DGD8_9ALTE</name>